<gene>
    <name evidence="1" type="ORF">GCM10022212_31440</name>
</gene>
<sequence>MLDFLAPRLHLGCSTTGLALLRRDRFGRHAGVPIERSLLDAPGSAALLAQQLRAALAEAHCAGATVSMTLADDWFRLFVVTPPSNAAQQRDLDAAVAMRFGQLYGNDATDWVLQPGWQAGAPFLVAAMPRTLQAALHDIGTELRLRWVAILPHCVAAWNRWHGALKNGDWFGVAHDGMLSLLILDGANMIALRRQSIDQADMKNPAWLTEYVQREALRLNLPAPQRVQLCGEVPQPWTGIAPQRIACLALVDNKLPARSPDAALAQAGVPA</sequence>
<accession>A0ABP7TTC9</accession>
<comment type="caution">
    <text evidence="1">The sequence shown here is derived from an EMBL/GenBank/DDBJ whole genome shotgun (WGS) entry which is preliminary data.</text>
</comment>
<organism evidence="1 2">
    <name type="scientific">Actimicrobium antarcticum</name>
    <dbReference type="NCBI Taxonomy" id="1051899"/>
    <lineage>
        <taxon>Bacteria</taxon>
        <taxon>Pseudomonadati</taxon>
        <taxon>Pseudomonadota</taxon>
        <taxon>Betaproteobacteria</taxon>
        <taxon>Burkholderiales</taxon>
        <taxon>Oxalobacteraceae</taxon>
        <taxon>Actimicrobium</taxon>
    </lineage>
</organism>
<name>A0ABP7TTC9_9BURK</name>
<reference evidence="2" key="1">
    <citation type="journal article" date="2019" name="Int. J. Syst. Evol. Microbiol.">
        <title>The Global Catalogue of Microorganisms (GCM) 10K type strain sequencing project: providing services to taxonomists for standard genome sequencing and annotation.</title>
        <authorList>
            <consortium name="The Broad Institute Genomics Platform"/>
            <consortium name="The Broad Institute Genome Sequencing Center for Infectious Disease"/>
            <person name="Wu L."/>
            <person name="Ma J."/>
        </authorList>
    </citation>
    <scope>NUCLEOTIDE SEQUENCE [LARGE SCALE GENOMIC DNA]</scope>
    <source>
        <strain evidence="2">JCM 16673</strain>
    </source>
</reference>
<dbReference type="Proteomes" id="UP001501353">
    <property type="component" value="Unassembled WGS sequence"/>
</dbReference>
<dbReference type="RefSeq" id="WP_344764679.1">
    <property type="nucleotide sequence ID" value="NZ_BAAAZE010000013.1"/>
</dbReference>
<evidence type="ECO:0000313" key="1">
    <source>
        <dbReference type="EMBL" id="GAA4030722.1"/>
    </source>
</evidence>
<keyword evidence="2" id="KW-1185">Reference proteome</keyword>
<dbReference type="EMBL" id="BAAAZE010000013">
    <property type="protein sequence ID" value="GAA4030722.1"/>
    <property type="molecule type" value="Genomic_DNA"/>
</dbReference>
<proteinExistence type="predicted"/>
<evidence type="ECO:0000313" key="2">
    <source>
        <dbReference type="Proteomes" id="UP001501353"/>
    </source>
</evidence>
<protein>
    <submittedName>
        <fullName evidence="1">Uncharacterized protein</fullName>
    </submittedName>
</protein>